<comment type="caution">
    <text evidence="2">The sequence shown here is derived from an EMBL/GenBank/DDBJ whole genome shotgun (WGS) entry which is preliminary data.</text>
</comment>
<evidence type="ECO:0000256" key="1">
    <source>
        <dbReference type="SAM" id="Phobius"/>
    </source>
</evidence>
<dbReference type="AlphaFoldDB" id="A0A397UA95"/>
<name>A0A397UA95_9GLOM</name>
<dbReference type="EMBL" id="QKWP01001717">
    <property type="protein sequence ID" value="RIB07094.1"/>
    <property type="molecule type" value="Genomic_DNA"/>
</dbReference>
<feature type="transmembrane region" description="Helical" evidence="1">
    <location>
        <begin position="39"/>
        <end position="60"/>
    </location>
</feature>
<evidence type="ECO:0000313" key="3">
    <source>
        <dbReference type="Proteomes" id="UP000266673"/>
    </source>
</evidence>
<proteinExistence type="predicted"/>
<gene>
    <name evidence="2" type="ORF">C2G38_2114676</name>
</gene>
<reference evidence="2 3" key="1">
    <citation type="submission" date="2018-06" db="EMBL/GenBank/DDBJ databases">
        <title>Comparative genomics reveals the genomic features of Rhizophagus irregularis, R. cerebriforme, R. diaphanum and Gigaspora rosea, and their symbiotic lifestyle signature.</title>
        <authorList>
            <person name="Morin E."/>
            <person name="San Clemente H."/>
            <person name="Chen E.C.H."/>
            <person name="De La Providencia I."/>
            <person name="Hainaut M."/>
            <person name="Kuo A."/>
            <person name="Kohler A."/>
            <person name="Murat C."/>
            <person name="Tang N."/>
            <person name="Roy S."/>
            <person name="Loubradou J."/>
            <person name="Henrissat B."/>
            <person name="Grigoriev I.V."/>
            <person name="Corradi N."/>
            <person name="Roux C."/>
            <person name="Martin F.M."/>
        </authorList>
    </citation>
    <scope>NUCLEOTIDE SEQUENCE [LARGE SCALE GENOMIC DNA]</scope>
    <source>
        <strain evidence="2 3">DAOM 194757</strain>
    </source>
</reference>
<keyword evidence="1" id="KW-1133">Transmembrane helix</keyword>
<keyword evidence="3" id="KW-1185">Reference proteome</keyword>
<sequence length="63" mass="7361">MNIDFYCFMKLKYIQYIIGKILPTVLGYAFSQFYNPRNLVSVIVPGGVFNWSPVMLSYTIKEK</sequence>
<dbReference type="Proteomes" id="UP000266673">
    <property type="component" value="Unassembled WGS sequence"/>
</dbReference>
<keyword evidence="1" id="KW-0472">Membrane</keyword>
<evidence type="ECO:0000313" key="2">
    <source>
        <dbReference type="EMBL" id="RIB07094.1"/>
    </source>
</evidence>
<accession>A0A397UA95</accession>
<organism evidence="2 3">
    <name type="scientific">Gigaspora rosea</name>
    <dbReference type="NCBI Taxonomy" id="44941"/>
    <lineage>
        <taxon>Eukaryota</taxon>
        <taxon>Fungi</taxon>
        <taxon>Fungi incertae sedis</taxon>
        <taxon>Mucoromycota</taxon>
        <taxon>Glomeromycotina</taxon>
        <taxon>Glomeromycetes</taxon>
        <taxon>Diversisporales</taxon>
        <taxon>Gigasporaceae</taxon>
        <taxon>Gigaspora</taxon>
    </lineage>
</organism>
<feature type="transmembrane region" description="Helical" evidence="1">
    <location>
        <begin position="13"/>
        <end position="33"/>
    </location>
</feature>
<keyword evidence="1" id="KW-0812">Transmembrane</keyword>
<protein>
    <submittedName>
        <fullName evidence="2">Uncharacterized protein</fullName>
    </submittedName>
</protein>